<protein>
    <submittedName>
        <fullName evidence="1">Uncharacterized protein</fullName>
    </submittedName>
</protein>
<reference evidence="1 2" key="1">
    <citation type="submission" date="2019-09" db="EMBL/GenBank/DDBJ databases">
        <title>Whole genome sequence of Photorhabdus heterorhabditis strain ETL (Enterobacteriales: Enterobacteriaceae) a bacterial symbiont of Heterorhabditis zealandica strain ETL (Rhabditida: Heterorhabditidae).</title>
        <authorList>
            <person name="Lulamba T.E."/>
            <person name="Serepa-Dlamini M.H."/>
        </authorList>
    </citation>
    <scope>NUCLEOTIDE SEQUENCE [LARGE SCALE GENOMIC DNA]</scope>
    <source>
        <strain evidence="1 2">ETL</strain>
    </source>
</reference>
<dbReference type="Proteomes" id="UP000322184">
    <property type="component" value="Unassembled WGS sequence"/>
</dbReference>
<dbReference type="EMBL" id="VTUW01000014">
    <property type="protein sequence ID" value="KAA1190167.1"/>
    <property type="molecule type" value="Genomic_DNA"/>
</dbReference>
<comment type="caution">
    <text evidence="1">The sequence shown here is derived from an EMBL/GenBank/DDBJ whole genome shotgun (WGS) entry which is preliminary data.</text>
</comment>
<proteinExistence type="predicted"/>
<gene>
    <name evidence="1" type="ORF">F0L16_09435</name>
</gene>
<dbReference type="RefSeq" id="WP_149616657.1">
    <property type="nucleotide sequence ID" value="NZ_CAWPFF010000046.1"/>
</dbReference>
<name>A0A5B0WUR2_9GAMM</name>
<sequence>MSDEGATLEEIAEEFKVKRVTAEKYLKKIEEAMESEDLETQYKLYVALETPDKHSSPEAFDNIRSYVYKFGLYKEAWFFKF</sequence>
<evidence type="ECO:0000313" key="2">
    <source>
        <dbReference type="Proteomes" id="UP000322184"/>
    </source>
</evidence>
<accession>A0A5B0WUR2</accession>
<evidence type="ECO:0000313" key="1">
    <source>
        <dbReference type="EMBL" id="KAA1190167.1"/>
    </source>
</evidence>
<organism evidence="1 2">
    <name type="scientific">Photorhabdus heterorhabditis</name>
    <dbReference type="NCBI Taxonomy" id="880156"/>
    <lineage>
        <taxon>Bacteria</taxon>
        <taxon>Pseudomonadati</taxon>
        <taxon>Pseudomonadota</taxon>
        <taxon>Gammaproteobacteria</taxon>
        <taxon>Enterobacterales</taxon>
        <taxon>Morganellaceae</taxon>
        <taxon>Photorhabdus</taxon>
    </lineage>
</organism>
<dbReference type="AlphaFoldDB" id="A0A5B0WUR2"/>